<dbReference type="PANTHER" id="PTHR30244:SF34">
    <property type="entry name" value="DTDP-4-AMINO-4,6-DIDEOXYGALACTOSE TRANSAMINASE"/>
    <property type="match status" value="1"/>
</dbReference>
<keyword evidence="2" id="KW-0663">Pyridoxal phosphate</keyword>
<dbReference type="InterPro" id="IPR015422">
    <property type="entry name" value="PyrdxlP-dep_Trfase_small"/>
</dbReference>
<evidence type="ECO:0000256" key="2">
    <source>
        <dbReference type="RuleBase" id="RU004508"/>
    </source>
</evidence>
<dbReference type="GO" id="GO:0030170">
    <property type="term" value="F:pyridoxal phosphate binding"/>
    <property type="evidence" value="ECO:0007669"/>
    <property type="project" value="TreeGrafter"/>
</dbReference>
<dbReference type="InterPro" id="IPR015421">
    <property type="entry name" value="PyrdxlP-dep_Trfase_major"/>
</dbReference>
<organism evidence="3 4">
    <name type="scientific">Thalassovita taeanensis</name>
    <dbReference type="NCBI Taxonomy" id="657014"/>
    <lineage>
        <taxon>Bacteria</taxon>
        <taxon>Pseudomonadati</taxon>
        <taxon>Pseudomonadota</taxon>
        <taxon>Alphaproteobacteria</taxon>
        <taxon>Rhodobacterales</taxon>
        <taxon>Roseobacteraceae</taxon>
        <taxon>Thalassovita</taxon>
    </lineage>
</organism>
<name>A0A1H9FMQ1_9RHOB</name>
<dbReference type="Proteomes" id="UP000198634">
    <property type="component" value="Unassembled WGS sequence"/>
</dbReference>
<dbReference type="PANTHER" id="PTHR30244">
    <property type="entry name" value="TRANSAMINASE"/>
    <property type="match status" value="1"/>
</dbReference>
<protein>
    <submittedName>
        <fullName evidence="3">dTDP-4-amino-4,6-dideoxygalactose transaminase</fullName>
    </submittedName>
</protein>
<gene>
    <name evidence="3" type="ORF">SAMN04488092_106146</name>
</gene>
<dbReference type="EMBL" id="FOEP01000006">
    <property type="protein sequence ID" value="SEQ39105.1"/>
    <property type="molecule type" value="Genomic_DNA"/>
</dbReference>
<dbReference type="InterPro" id="IPR000653">
    <property type="entry name" value="DegT/StrS_aminotransferase"/>
</dbReference>
<dbReference type="Pfam" id="PF01041">
    <property type="entry name" value="DegT_DnrJ_EryC1"/>
    <property type="match status" value="1"/>
</dbReference>
<comment type="similarity">
    <text evidence="1 2">Belongs to the DegT/DnrJ/EryC1 family.</text>
</comment>
<dbReference type="AlphaFoldDB" id="A0A1H9FMQ1"/>
<accession>A0A1H9FMQ1</accession>
<evidence type="ECO:0000313" key="4">
    <source>
        <dbReference type="Proteomes" id="UP000198634"/>
    </source>
</evidence>
<reference evidence="3 4" key="1">
    <citation type="submission" date="2016-10" db="EMBL/GenBank/DDBJ databases">
        <authorList>
            <person name="de Groot N.N."/>
        </authorList>
    </citation>
    <scope>NUCLEOTIDE SEQUENCE [LARGE SCALE GENOMIC DNA]</scope>
    <source>
        <strain evidence="3 4">DSM 22007</strain>
    </source>
</reference>
<evidence type="ECO:0000313" key="3">
    <source>
        <dbReference type="EMBL" id="SEQ39105.1"/>
    </source>
</evidence>
<dbReference type="Gene3D" id="3.40.640.10">
    <property type="entry name" value="Type I PLP-dependent aspartate aminotransferase-like (Major domain)"/>
    <property type="match status" value="1"/>
</dbReference>
<keyword evidence="4" id="KW-1185">Reference proteome</keyword>
<dbReference type="Gene3D" id="3.90.1150.10">
    <property type="entry name" value="Aspartate Aminotransferase, domain 1"/>
    <property type="match status" value="1"/>
</dbReference>
<proteinExistence type="inferred from homology"/>
<dbReference type="GO" id="GO:0008483">
    <property type="term" value="F:transaminase activity"/>
    <property type="evidence" value="ECO:0007669"/>
    <property type="project" value="TreeGrafter"/>
</dbReference>
<sequence>MCSYLQRDPFVACVPRYLRHGTVLCATLTAGAGQIRNGGMTERFTGSFTQQEPIPEAGIEAALSVLRSGRLHRYNLVGEDPGEVSLLEQEFAAAMGVKYALAVASGGYALATALRAVGVGPGDRVLTNVFTLAPVPGAIASVGAVPVFVGVTEGLVIDLEDLAAKADQADVLLLSHMRGHLCDMDRLMQICEAAGVVVIEDCAHTMGARWRGRFSGTDGLVGCYSTQTYKHLNSGEGGLLVTDDAEVMARAVMLSGSYMLYDRHLAAPAPEVFEAVKYDTPNISGRMDHLRAAILRPQLRDLETQCTRWNDRYRVVEDGLRGTPGLTIVERPAEESPVGSSIQFMLLDWAESKVADVLRRCLARGVELKWFGGAEPSGFTSRYDSWRYAHAERMPASDRVLKGIVDMRLPLTFSLEDCALIARIIKAEVSAVYQAG</sequence>
<dbReference type="GO" id="GO:0000271">
    <property type="term" value="P:polysaccharide biosynthetic process"/>
    <property type="evidence" value="ECO:0007669"/>
    <property type="project" value="TreeGrafter"/>
</dbReference>
<dbReference type="SUPFAM" id="SSF53383">
    <property type="entry name" value="PLP-dependent transferases"/>
    <property type="match status" value="1"/>
</dbReference>
<dbReference type="InterPro" id="IPR015424">
    <property type="entry name" value="PyrdxlP-dep_Trfase"/>
</dbReference>
<dbReference type="STRING" id="657014.SAMN04488092_106146"/>
<evidence type="ECO:0000256" key="1">
    <source>
        <dbReference type="ARBA" id="ARBA00037999"/>
    </source>
</evidence>